<dbReference type="GO" id="GO:0102965">
    <property type="term" value="F:alcohol-forming long-chain fatty acyl-CoA reductase activity"/>
    <property type="evidence" value="ECO:0007669"/>
    <property type="project" value="UniProtKB-EC"/>
</dbReference>
<keyword evidence="1" id="KW-0443">Lipid metabolism</keyword>
<keyword evidence="1" id="KW-0444">Lipid biosynthesis</keyword>
<evidence type="ECO:0000313" key="4">
    <source>
        <dbReference type="Proteomes" id="UP000554482"/>
    </source>
</evidence>
<comment type="similarity">
    <text evidence="1">Belongs to the fatty acyl-CoA reductase family.</text>
</comment>
<evidence type="ECO:0000313" key="3">
    <source>
        <dbReference type="EMBL" id="KAF5191728.1"/>
    </source>
</evidence>
<feature type="domain" description="Thioester reductase (TE)" evidence="2">
    <location>
        <begin position="1"/>
        <end position="60"/>
    </location>
</feature>
<reference evidence="3 4" key="1">
    <citation type="submission" date="2020-06" db="EMBL/GenBank/DDBJ databases">
        <title>Transcriptomic and genomic resources for Thalictrum thalictroides and T. hernandezii: Facilitating candidate gene discovery in an emerging model plant lineage.</title>
        <authorList>
            <person name="Arias T."/>
            <person name="Riano-Pachon D.M."/>
            <person name="Di Stilio V.S."/>
        </authorList>
    </citation>
    <scope>NUCLEOTIDE SEQUENCE [LARGE SCALE GENOMIC DNA]</scope>
    <source>
        <strain evidence="4">cv. WT478/WT964</strain>
        <tissue evidence="3">Leaves</tissue>
    </source>
</reference>
<protein>
    <recommendedName>
        <fullName evidence="1">Fatty acyl-CoA reductase</fullName>
        <ecNumber evidence="1">1.2.1.84</ecNumber>
    </recommendedName>
</protein>
<dbReference type="Proteomes" id="UP000554482">
    <property type="component" value="Unassembled WGS sequence"/>
</dbReference>
<dbReference type="InterPro" id="IPR013120">
    <property type="entry name" value="FAR_NAD-bd"/>
</dbReference>
<accession>A0A7J6W4J1</accession>
<gene>
    <name evidence="3" type="ORF">FRX31_018685</name>
</gene>
<comment type="caution">
    <text evidence="3">The sequence shown here is derived from an EMBL/GenBank/DDBJ whole genome shotgun (WGS) entry which is preliminary data.</text>
</comment>
<comment type="catalytic activity">
    <reaction evidence="1">
        <text>a long-chain fatty acyl-CoA + 2 NADPH + 2 H(+) = a long-chain primary fatty alcohol + 2 NADP(+) + CoA</text>
        <dbReference type="Rhea" id="RHEA:52716"/>
        <dbReference type="ChEBI" id="CHEBI:15378"/>
        <dbReference type="ChEBI" id="CHEBI:57287"/>
        <dbReference type="ChEBI" id="CHEBI:57783"/>
        <dbReference type="ChEBI" id="CHEBI:58349"/>
        <dbReference type="ChEBI" id="CHEBI:77396"/>
        <dbReference type="ChEBI" id="CHEBI:83139"/>
        <dbReference type="EC" id="1.2.1.84"/>
    </reaction>
</comment>
<dbReference type="InterPro" id="IPR026055">
    <property type="entry name" value="FAR"/>
</dbReference>
<keyword evidence="1" id="KW-0560">Oxidoreductase</keyword>
<dbReference type="EC" id="1.2.1.84" evidence="1"/>
<dbReference type="AlphaFoldDB" id="A0A7J6W4J1"/>
<dbReference type="GO" id="GO:0080019">
    <property type="term" value="F:alcohol-forming very long-chain fatty acyl-CoA reductase activity"/>
    <property type="evidence" value="ECO:0007669"/>
    <property type="project" value="InterPro"/>
</dbReference>
<dbReference type="GO" id="GO:0010345">
    <property type="term" value="P:suberin biosynthetic process"/>
    <property type="evidence" value="ECO:0007669"/>
    <property type="project" value="TreeGrafter"/>
</dbReference>
<proteinExistence type="inferred from homology"/>
<dbReference type="EMBL" id="JABWDY010022426">
    <property type="protein sequence ID" value="KAF5191728.1"/>
    <property type="molecule type" value="Genomic_DNA"/>
</dbReference>
<dbReference type="GO" id="GO:0035336">
    <property type="term" value="P:long-chain fatty-acyl-CoA metabolic process"/>
    <property type="evidence" value="ECO:0007669"/>
    <property type="project" value="TreeGrafter"/>
</dbReference>
<keyword evidence="4" id="KW-1185">Reference proteome</keyword>
<evidence type="ECO:0000256" key="1">
    <source>
        <dbReference type="RuleBase" id="RU363097"/>
    </source>
</evidence>
<dbReference type="PANTHER" id="PTHR11011">
    <property type="entry name" value="MALE STERILITY PROTEIN 2-RELATED"/>
    <property type="match status" value="1"/>
</dbReference>
<dbReference type="PANTHER" id="PTHR11011:SF99">
    <property type="entry name" value="FATTY ACYL-COA REDUCTASE 3"/>
    <property type="match status" value="1"/>
</dbReference>
<dbReference type="Pfam" id="PF07993">
    <property type="entry name" value="NAD_binding_4"/>
    <property type="match status" value="1"/>
</dbReference>
<dbReference type="OrthoDB" id="429813at2759"/>
<keyword evidence="1" id="KW-0521">NADP</keyword>
<organism evidence="3 4">
    <name type="scientific">Thalictrum thalictroides</name>
    <name type="common">Rue-anemone</name>
    <name type="synonym">Anemone thalictroides</name>
    <dbReference type="NCBI Taxonomy" id="46969"/>
    <lineage>
        <taxon>Eukaryota</taxon>
        <taxon>Viridiplantae</taxon>
        <taxon>Streptophyta</taxon>
        <taxon>Embryophyta</taxon>
        <taxon>Tracheophyta</taxon>
        <taxon>Spermatophyta</taxon>
        <taxon>Magnoliopsida</taxon>
        <taxon>Ranunculales</taxon>
        <taxon>Ranunculaceae</taxon>
        <taxon>Thalictroideae</taxon>
        <taxon>Thalictrum</taxon>
    </lineage>
</organism>
<sequence>MAEMMMGQYKGNLPLVIIHPTIVTSTYEEPFLGWIEGTRHVDSLVVDYGNGKIPGDMVVNAMIVAMVVHANQSSVEYIYHIGSPSKNQCTPNKFADFG</sequence>
<dbReference type="Gene3D" id="3.40.50.720">
    <property type="entry name" value="NAD(P)-binding Rossmann-like Domain"/>
    <property type="match status" value="1"/>
</dbReference>
<evidence type="ECO:0000259" key="2">
    <source>
        <dbReference type="Pfam" id="PF07993"/>
    </source>
</evidence>
<comment type="function">
    <text evidence="1">Catalyzes the reduction of fatty acyl-CoA to fatty alcohols.</text>
</comment>
<name>A0A7J6W4J1_THATH</name>